<feature type="region of interest" description="Disordered" evidence="1">
    <location>
        <begin position="94"/>
        <end position="142"/>
    </location>
</feature>
<feature type="compositionally biased region" description="Low complexity" evidence="1">
    <location>
        <begin position="642"/>
        <end position="651"/>
    </location>
</feature>
<gene>
    <name evidence="2" type="ORF">FA13DRAFT_1815134</name>
</gene>
<comment type="caution">
    <text evidence="2">The sequence shown here is derived from an EMBL/GenBank/DDBJ whole genome shotgun (WGS) entry which is preliminary data.</text>
</comment>
<feature type="compositionally biased region" description="Low complexity" evidence="1">
    <location>
        <begin position="435"/>
        <end position="452"/>
    </location>
</feature>
<feature type="compositionally biased region" description="Basic and acidic residues" evidence="1">
    <location>
        <begin position="389"/>
        <end position="398"/>
    </location>
</feature>
<dbReference type="Proteomes" id="UP000298030">
    <property type="component" value="Unassembled WGS sequence"/>
</dbReference>
<feature type="compositionally biased region" description="Basic and acidic residues" evidence="1">
    <location>
        <begin position="230"/>
        <end position="246"/>
    </location>
</feature>
<feature type="compositionally biased region" description="Polar residues" evidence="1">
    <location>
        <begin position="563"/>
        <end position="577"/>
    </location>
</feature>
<evidence type="ECO:0000313" key="3">
    <source>
        <dbReference type="Proteomes" id="UP000298030"/>
    </source>
</evidence>
<feature type="compositionally biased region" description="Basic and acidic residues" evidence="1">
    <location>
        <begin position="279"/>
        <end position="290"/>
    </location>
</feature>
<feature type="compositionally biased region" description="Pro residues" evidence="1">
    <location>
        <begin position="467"/>
        <end position="491"/>
    </location>
</feature>
<feature type="compositionally biased region" description="Low complexity" evidence="1">
    <location>
        <begin position="666"/>
        <end position="697"/>
    </location>
</feature>
<dbReference type="AlphaFoldDB" id="A0A4Y7T7Y9"/>
<feature type="region of interest" description="Disordered" evidence="1">
    <location>
        <begin position="230"/>
        <end position="777"/>
    </location>
</feature>
<proteinExistence type="predicted"/>
<evidence type="ECO:0000256" key="1">
    <source>
        <dbReference type="SAM" id="MobiDB-lite"/>
    </source>
</evidence>
<organism evidence="2 3">
    <name type="scientific">Coprinellus micaceus</name>
    <name type="common">Glistening ink-cap mushroom</name>
    <name type="synonym">Coprinus micaceus</name>
    <dbReference type="NCBI Taxonomy" id="71717"/>
    <lineage>
        <taxon>Eukaryota</taxon>
        <taxon>Fungi</taxon>
        <taxon>Dikarya</taxon>
        <taxon>Basidiomycota</taxon>
        <taxon>Agaricomycotina</taxon>
        <taxon>Agaricomycetes</taxon>
        <taxon>Agaricomycetidae</taxon>
        <taxon>Agaricales</taxon>
        <taxon>Agaricineae</taxon>
        <taxon>Psathyrellaceae</taxon>
        <taxon>Coprinellus</taxon>
    </lineage>
</organism>
<feature type="compositionally biased region" description="Polar residues" evidence="1">
    <location>
        <begin position="453"/>
        <end position="462"/>
    </location>
</feature>
<feature type="compositionally biased region" description="Low complexity" evidence="1">
    <location>
        <begin position="166"/>
        <end position="178"/>
    </location>
</feature>
<feature type="compositionally biased region" description="Gly residues" evidence="1">
    <location>
        <begin position="579"/>
        <end position="589"/>
    </location>
</feature>
<evidence type="ECO:0000313" key="2">
    <source>
        <dbReference type="EMBL" id="TEB29712.1"/>
    </source>
</evidence>
<feature type="compositionally biased region" description="Low complexity" evidence="1">
    <location>
        <begin position="107"/>
        <end position="121"/>
    </location>
</feature>
<feature type="compositionally biased region" description="Low complexity" evidence="1">
    <location>
        <begin position="302"/>
        <end position="315"/>
    </location>
</feature>
<feature type="compositionally biased region" description="Low complexity" evidence="1">
    <location>
        <begin position="516"/>
        <end position="545"/>
    </location>
</feature>
<feature type="compositionally biased region" description="Gly residues" evidence="1">
    <location>
        <begin position="546"/>
        <end position="558"/>
    </location>
</feature>
<feature type="compositionally biased region" description="Low complexity" evidence="1">
    <location>
        <begin position="129"/>
        <end position="142"/>
    </location>
</feature>
<feature type="region of interest" description="Disordered" evidence="1">
    <location>
        <begin position="164"/>
        <end position="212"/>
    </location>
</feature>
<dbReference type="EMBL" id="QPFP01000026">
    <property type="protein sequence ID" value="TEB29712.1"/>
    <property type="molecule type" value="Genomic_DNA"/>
</dbReference>
<feature type="compositionally biased region" description="Low complexity" evidence="1">
    <location>
        <begin position="723"/>
        <end position="746"/>
    </location>
</feature>
<feature type="compositionally biased region" description="Polar residues" evidence="1">
    <location>
        <begin position="179"/>
        <end position="201"/>
    </location>
</feature>
<keyword evidence="3" id="KW-1185">Reference proteome</keyword>
<feature type="compositionally biased region" description="Low complexity" evidence="1">
    <location>
        <begin position="345"/>
        <end position="373"/>
    </location>
</feature>
<protein>
    <submittedName>
        <fullName evidence="2">Uncharacterized protein</fullName>
    </submittedName>
</protein>
<feature type="compositionally biased region" description="Polar residues" evidence="1">
    <location>
        <begin position="703"/>
        <end position="712"/>
    </location>
</feature>
<reference evidence="2 3" key="1">
    <citation type="journal article" date="2019" name="Nat. Ecol. Evol.">
        <title>Megaphylogeny resolves global patterns of mushroom evolution.</title>
        <authorList>
            <person name="Varga T."/>
            <person name="Krizsan K."/>
            <person name="Foldi C."/>
            <person name="Dima B."/>
            <person name="Sanchez-Garcia M."/>
            <person name="Sanchez-Ramirez S."/>
            <person name="Szollosi G.J."/>
            <person name="Szarkandi J.G."/>
            <person name="Papp V."/>
            <person name="Albert L."/>
            <person name="Andreopoulos W."/>
            <person name="Angelini C."/>
            <person name="Antonin V."/>
            <person name="Barry K.W."/>
            <person name="Bougher N.L."/>
            <person name="Buchanan P."/>
            <person name="Buyck B."/>
            <person name="Bense V."/>
            <person name="Catcheside P."/>
            <person name="Chovatia M."/>
            <person name="Cooper J."/>
            <person name="Damon W."/>
            <person name="Desjardin D."/>
            <person name="Finy P."/>
            <person name="Geml J."/>
            <person name="Haridas S."/>
            <person name="Hughes K."/>
            <person name="Justo A."/>
            <person name="Karasinski D."/>
            <person name="Kautmanova I."/>
            <person name="Kiss B."/>
            <person name="Kocsube S."/>
            <person name="Kotiranta H."/>
            <person name="LaButti K.M."/>
            <person name="Lechner B.E."/>
            <person name="Liimatainen K."/>
            <person name="Lipzen A."/>
            <person name="Lukacs Z."/>
            <person name="Mihaltcheva S."/>
            <person name="Morgado L.N."/>
            <person name="Niskanen T."/>
            <person name="Noordeloos M.E."/>
            <person name="Ohm R.A."/>
            <person name="Ortiz-Santana B."/>
            <person name="Ovrebo C."/>
            <person name="Racz N."/>
            <person name="Riley R."/>
            <person name="Savchenko A."/>
            <person name="Shiryaev A."/>
            <person name="Soop K."/>
            <person name="Spirin V."/>
            <person name="Szebenyi C."/>
            <person name="Tomsovsky M."/>
            <person name="Tulloss R.E."/>
            <person name="Uehling J."/>
            <person name="Grigoriev I.V."/>
            <person name="Vagvolgyi C."/>
            <person name="Papp T."/>
            <person name="Martin F.M."/>
            <person name="Miettinen O."/>
            <person name="Hibbett D.S."/>
            <person name="Nagy L.G."/>
        </authorList>
    </citation>
    <scope>NUCLEOTIDE SEQUENCE [LARGE SCALE GENOMIC DNA]</scope>
    <source>
        <strain evidence="2 3">FP101781</strain>
    </source>
</reference>
<accession>A0A4Y7T7Y9</accession>
<name>A0A4Y7T7Y9_COPMI</name>
<feature type="compositionally biased region" description="Acidic residues" evidence="1">
    <location>
        <begin position="765"/>
        <end position="777"/>
    </location>
</feature>
<sequence length="788" mass="82290">MESFGEYFESITVPYVSATTSTGPLVLGMGSGEESMDDAGSSDERGNYSDGVMWMGSQASSVLGRLMTSGTKGKEEGNGLSLGVAGDLPTPACGSSSTPFPYDEPYTSSATTTGTRARALAPSTRRNISSSTASSSTASPTSHPAFEVFPLIVKQATSQVDENLKQKTSTLKQKTPLSRTNSANRLTLGNTSHDSRASTIQKPRRHSPMLATRPRDRVMSDGDVHAVVGREHRVGGDVKGKGRGRDGYSYSKNDSSTRVEDGDAGGGDVESGNVTGLEAVEREAKRRRDMPPPALPPERVASHSTSLSTTPLQSTAKAHATPTIVADPRQHSKPPFNTRPPVQHTYSNSQSAQQQSFPQASQQQAFPQTSQYQPRPPAQPGHAIAAANEQRRASESHRPLPPPQTRSHVAPPTTYAPRSFQTHAPVEATTPPPARVSSSVVPSAPQAPRPSQTTTPSFQSNFSPSQTKPPAPQPQAQPLAPPRPSQPPRHPVPLGMRRASTFSSSSSQRTYAPFEFASQSPSSSFGSSNSSFASGQGSRPLQGSKSSGGLGGPAGGPQGSKACNGQGTSYSNSNSNRPYGGGGTMGQGQGQPTKPIQTYAVSRELPTKQKPFRPPLKQRTKSTLALFEGYDFTTGERVKAPAGASTGASTSDSKGNSIPTAGAIKNSNSTSTTPYSNSNPECLSASTSSTSSLTLSSGGRTPPLTTGDSDTSPPVRGGGRGVGMSPVTPVTTSTVVIGSGVAMMGKMKGKEEREEEDQLVLSSDPSDDSFGDFGWDDGELAQAGMAFD</sequence>